<dbReference type="Gene3D" id="3.30.420.10">
    <property type="entry name" value="Ribonuclease H-like superfamily/Ribonuclease H"/>
    <property type="match status" value="1"/>
</dbReference>
<dbReference type="Pfam" id="PF16487">
    <property type="entry name" value="ArgoMid"/>
    <property type="match status" value="1"/>
</dbReference>
<dbReference type="InterPro" id="IPR032473">
    <property type="entry name" value="Argonaute_Mid_dom"/>
</dbReference>
<keyword evidence="5" id="KW-1185">Reference proteome</keyword>
<dbReference type="AlphaFoldDB" id="A0AAJ0C222"/>
<evidence type="ECO:0000313" key="4">
    <source>
        <dbReference type="EMBL" id="KAK1767272.1"/>
    </source>
</evidence>
<dbReference type="SUPFAM" id="SSF53098">
    <property type="entry name" value="Ribonuclease H-like"/>
    <property type="match status" value="1"/>
</dbReference>
<dbReference type="SMART" id="SM01163">
    <property type="entry name" value="DUF1785"/>
    <property type="match status" value="1"/>
</dbReference>
<reference evidence="4" key="1">
    <citation type="submission" date="2023-06" db="EMBL/GenBank/DDBJ databases">
        <title>Genome-scale phylogeny and comparative genomics of the fungal order Sordariales.</title>
        <authorList>
            <consortium name="Lawrence Berkeley National Laboratory"/>
            <person name="Hensen N."/>
            <person name="Bonometti L."/>
            <person name="Westerberg I."/>
            <person name="Brannstrom I.O."/>
            <person name="Guillou S."/>
            <person name="Cros-Aarteil S."/>
            <person name="Calhoun S."/>
            <person name="Haridas S."/>
            <person name="Kuo A."/>
            <person name="Mondo S."/>
            <person name="Pangilinan J."/>
            <person name="Riley R."/>
            <person name="Labutti K."/>
            <person name="Andreopoulos B."/>
            <person name="Lipzen A."/>
            <person name="Chen C."/>
            <person name="Yanf M."/>
            <person name="Daum C."/>
            <person name="Ng V."/>
            <person name="Clum A."/>
            <person name="Steindorff A."/>
            <person name="Ohm R."/>
            <person name="Martin F."/>
            <person name="Silar P."/>
            <person name="Natvig D."/>
            <person name="Lalanne C."/>
            <person name="Gautier V."/>
            <person name="Ament-Velasquez S.L."/>
            <person name="Kruys A."/>
            <person name="Hutchinson M.I."/>
            <person name="Powell A.J."/>
            <person name="Barry K."/>
            <person name="Miller A.N."/>
            <person name="Grigoriev I.V."/>
            <person name="Debuchy R."/>
            <person name="Gladieux P."/>
            <person name="Thoren M.H."/>
            <person name="Johannesson H."/>
        </authorList>
    </citation>
    <scope>NUCLEOTIDE SEQUENCE</scope>
    <source>
        <strain evidence="4">8032-3</strain>
    </source>
</reference>
<dbReference type="EMBL" id="MU839008">
    <property type="protein sequence ID" value="KAK1767272.1"/>
    <property type="molecule type" value="Genomic_DNA"/>
</dbReference>
<dbReference type="Pfam" id="PF02171">
    <property type="entry name" value="Piwi"/>
    <property type="match status" value="1"/>
</dbReference>
<dbReference type="InterPro" id="IPR003100">
    <property type="entry name" value="PAZ_dom"/>
</dbReference>
<sequence length="971" mass="110182">MDGPSDQGGSPRRNPPSGASQSSHSRAGSTSGNAQTRAAPLGYDPAIDPLKPIEGINSRLDLPPEAYVRVQGRTPFARRPGFNTTGKPINVMVNQFRVTSIGNADAYQFDVSVSPIPPRPHMISKIWDTPKVQSMLKTHPKPWIHDGRNLAWSTNKVEELRITVNIDEEKGKPADEKNTYYVIIRNTGTIRLHALRSYLEGKMDWDNSVLECMNFLDHVLRQGPSTKMRLIRRTFFPPDAKRQDLNMATEVIKGMYASIRMNQSIQQGGTGLGINVSVSNCAFWLAQNFEQLVREFISCYHSKWENMQYNRLVEELKPVITTNASGNEVYSMSEAFKVLRKLHRIRFRVFHRGKTNDDKEYVLKSFAWSPSYGREGGNAKNVVFDKKEDGGMTRKISVFDYFHERYNIRLEQWRLPVMETARGGFFPMEVCTMPRYNRYPFKLDPWQTSQMIKFAVQRPTERRQDIMANVQALAWSTDKYLQEFGIKVQTGMPVVQARLIPNPEVQYANGKVNPGTSGRWDLRGKKFTLPNPQPLKSWAFVAVDECVDKKTLDNFVKVFEQTYKNHGGKIEVKPQVYMGPRGKQHHELVEQVYKQTGIANKATPQIIFYVLKDRTAWIYDRLKKNADCRWAYLTQMILLEHVRRAQPQYCSNVCMKVNAKLGGQTSRIPGAGAATAFFKVPTMMIGVDVSHASPGSASASMAAMCVSMDKDAATYAAACETNGHRVEILTPANTRSMLPNIIKLWCQKNGTAPQHVFYFRDGVSEGQFAHVMEYEVEEIRRAFKEVTQSVPKITVIVATKRHHIRFFPEKGDKHGNPLPGTIVEREVTHPFHYDFYLCSHVAIQGTARPVHYHVIHDEIKMKQDDLQKMIYHQCYQYARSTTPVSLHPAVYYAHLAGARARSHENAPTSDQVPDYAKHFVTGKVPGALAKHPDSSTSKRSGSAEAMPLLPMGGSEAREDSKQTFRSTMWYI</sequence>
<dbReference type="GeneID" id="85314222"/>
<evidence type="ECO:0000256" key="1">
    <source>
        <dbReference type="SAM" id="MobiDB-lite"/>
    </source>
</evidence>
<dbReference type="CDD" id="cd02846">
    <property type="entry name" value="PAZ_argonaute_like"/>
    <property type="match status" value="1"/>
</dbReference>
<dbReference type="InterPro" id="IPR014811">
    <property type="entry name" value="ArgoL1"/>
</dbReference>
<dbReference type="Gene3D" id="2.170.260.10">
    <property type="entry name" value="paz domain"/>
    <property type="match status" value="1"/>
</dbReference>
<evidence type="ECO:0000313" key="5">
    <source>
        <dbReference type="Proteomes" id="UP001244011"/>
    </source>
</evidence>
<dbReference type="Pfam" id="PF08699">
    <property type="entry name" value="ArgoL1"/>
    <property type="match status" value="1"/>
</dbReference>
<feature type="domain" description="PAZ" evidence="2">
    <location>
        <begin position="328"/>
        <end position="435"/>
    </location>
</feature>
<dbReference type="SMART" id="SM00950">
    <property type="entry name" value="Piwi"/>
    <property type="match status" value="1"/>
</dbReference>
<dbReference type="Gene3D" id="3.40.50.2300">
    <property type="match status" value="1"/>
</dbReference>
<gene>
    <name evidence="4" type="ORF">QBC33DRAFT_578127</name>
</gene>
<dbReference type="InterPro" id="IPR032472">
    <property type="entry name" value="ArgoL2"/>
</dbReference>
<dbReference type="RefSeq" id="XP_060283485.1">
    <property type="nucleotide sequence ID" value="XM_060431035.1"/>
</dbReference>
<dbReference type="InterPro" id="IPR012337">
    <property type="entry name" value="RNaseH-like_sf"/>
</dbReference>
<dbReference type="InterPro" id="IPR003165">
    <property type="entry name" value="Piwi"/>
</dbReference>
<evidence type="ECO:0000259" key="2">
    <source>
        <dbReference type="PROSITE" id="PS50821"/>
    </source>
</evidence>
<dbReference type="CDD" id="cd04657">
    <property type="entry name" value="Piwi_ago-like"/>
    <property type="match status" value="1"/>
</dbReference>
<organism evidence="4 5">
    <name type="scientific">Phialemonium atrogriseum</name>
    <dbReference type="NCBI Taxonomy" id="1093897"/>
    <lineage>
        <taxon>Eukaryota</taxon>
        <taxon>Fungi</taxon>
        <taxon>Dikarya</taxon>
        <taxon>Ascomycota</taxon>
        <taxon>Pezizomycotina</taxon>
        <taxon>Sordariomycetes</taxon>
        <taxon>Sordariomycetidae</taxon>
        <taxon>Cephalothecales</taxon>
        <taxon>Cephalothecaceae</taxon>
        <taxon>Phialemonium</taxon>
    </lineage>
</organism>
<dbReference type="Pfam" id="PF16486">
    <property type="entry name" value="ArgoN"/>
    <property type="match status" value="1"/>
</dbReference>
<protein>
    <submittedName>
        <fullName evidence="4">Piwi-domain-containing protein</fullName>
    </submittedName>
</protein>
<dbReference type="PROSITE" id="PS50822">
    <property type="entry name" value="PIWI"/>
    <property type="match status" value="1"/>
</dbReference>
<feature type="domain" description="Piwi" evidence="3">
    <location>
        <begin position="606"/>
        <end position="905"/>
    </location>
</feature>
<dbReference type="PROSITE" id="PS50821">
    <property type="entry name" value="PAZ"/>
    <property type="match status" value="1"/>
</dbReference>
<dbReference type="PANTHER" id="PTHR22891">
    <property type="entry name" value="EUKARYOTIC TRANSLATION INITIATION FACTOR 2C"/>
    <property type="match status" value="1"/>
</dbReference>
<dbReference type="InterPro" id="IPR045246">
    <property type="entry name" value="Piwi_ago-like"/>
</dbReference>
<accession>A0AAJ0C222</accession>
<dbReference type="InterPro" id="IPR032474">
    <property type="entry name" value="Argonaute_N"/>
</dbReference>
<feature type="compositionally biased region" description="Polar residues" evidence="1">
    <location>
        <begin position="17"/>
        <end position="36"/>
    </location>
</feature>
<dbReference type="SUPFAM" id="SSF101690">
    <property type="entry name" value="PAZ domain"/>
    <property type="match status" value="1"/>
</dbReference>
<feature type="region of interest" description="Disordered" evidence="1">
    <location>
        <begin position="926"/>
        <end position="960"/>
    </location>
</feature>
<dbReference type="Pfam" id="PF02170">
    <property type="entry name" value="PAZ"/>
    <property type="match status" value="1"/>
</dbReference>
<evidence type="ECO:0000259" key="3">
    <source>
        <dbReference type="PROSITE" id="PS50822"/>
    </source>
</evidence>
<comment type="caution">
    <text evidence="4">The sequence shown here is derived from an EMBL/GenBank/DDBJ whole genome shotgun (WGS) entry which is preliminary data.</text>
</comment>
<dbReference type="Pfam" id="PF16488">
    <property type="entry name" value="ArgoL2"/>
    <property type="match status" value="1"/>
</dbReference>
<proteinExistence type="predicted"/>
<dbReference type="Proteomes" id="UP001244011">
    <property type="component" value="Unassembled WGS sequence"/>
</dbReference>
<name>A0AAJ0C222_9PEZI</name>
<dbReference type="GO" id="GO:0003723">
    <property type="term" value="F:RNA binding"/>
    <property type="evidence" value="ECO:0007669"/>
    <property type="project" value="InterPro"/>
</dbReference>
<feature type="region of interest" description="Disordered" evidence="1">
    <location>
        <begin position="1"/>
        <end position="46"/>
    </location>
</feature>
<dbReference type="InterPro" id="IPR036085">
    <property type="entry name" value="PAZ_dom_sf"/>
</dbReference>
<dbReference type="InterPro" id="IPR036397">
    <property type="entry name" value="RNaseH_sf"/>
</dbReference>